<dbReference type="AlphaFoldDB" id="A0A2U3AFF9"/>
<reference evidence="2 4" key="1">
    <citation type="submission" date="2018-06" db="EMBL/GenBank/DDBJ databases">
        <authorList>
            <consortium name="Pathogen Informatics"/>
            <person name="Doyle S."/>
        </authorList>
    </citation>
    <scope>NUCLEOTIDE SEQUENCE [LARGE SCALE GENOMIC DNA]</scope>
    <source>
        <strain evidence="2 4">NCTC10597</strain>
    </source>
</reference>
<feature type="transmembrane region" description="Helical" evidence="1">
    <location>
        <begin position="6"/>
        <end position="25"/>
    </location>
</feature>
<evidence type="ECO:0000313" key="3">
    <source>
        <dbReference type="EMBL" id="TDR42151.1"/>
    </source>
</evidence>
<dbReference type="Proteomes" id="UP000254330">
    <property type="component" value="Unassembled WGS sequence"/>
</dbReference>
<protein>
    <submittedName>
        <fullName evidence="2">Uncharacterized protein</fullName>
    </submittedName>
</protein>
<evidence type="ECO:0000313" key="5">
    <source>
        <dbReference type="Proteomes" id="UP000294641"/>
    </source>
</evidence>
<dbReference type="OrthoDB" id="9986914at2"/>
<evidence type="ECO:0000256" key="1">
    <source>
        <dbReference type="SAM" id="Phobius"/>
    </source>
</evidence>
<keyword evidence="1" id="KW-0472">Membrane</keyword>
<dbReference type="EMBL" id="SNZG01000004">
    <property type="protein sequence ID" value="TDR42151.1"/>
    <property type="molecule type" value="Genomic_DNA"/>
</dbReference>
<dbReference type="RefSeq" id="WP_109348809.1">
    <property type="nucleotide sequence ID" value="NZ_BJUE01000002.1"/>
</dbReference>
<dbReference type="EMBL" id="UGNP01000001">
    <property type="protein sequence ID" value="STX10930.1"/>
    <property type="molecule type" value="Genomic_DNA"/>
</dbReference>
<proteinExistence type="predicted"/>
<evidence type="ECO:0000313" key="4">
    <source>
        <dbReference type="Proteomes" id="UP000254330"/>
    </source>
</evidence>
<evidence type="ECO:0000313" key="2">
    <source>
        <dbReference type="EMBL" id="STX10930.1"/>
    </source>
</evidence>
<sequence>MKKKSMVISSIVALIVILGAAFYLIGSKEKSLAHDLLSEVDFSKVKVNAQISKSDNISEVSVDDSKEILQLLQKMNVKKKHVEGLKDYSILIASGGGGSFQIFLYDQGYIKIPTQTHDDLYKVTESNEFEKLLHIVEKNK</sequence>
<reference evidence="3 5" key="2">
    <citation type="submission" date="2019-03" db="EMBL/GenBank/DDBJ databases">
        <title>Genomic Encyclopedia of Type Strains, Phase IV (KMG-IV): sequencing the most valuable type-strain genomes for metagenomic binning, comparative biology and taxonomic classification.</title>
        <authorList>
            <person name="Goeker M."/>
        </authorList>
    </citation>
    <scope>NUCLEOTIDE SEQUENCE [LARGE SCALE GENOMIC DNA]</scope>
    <source>
        <strain evidence="3 5">DSM 20580</strain>
    </source>
</reference>
<keyword evidence="5" id="KW-1185">Reference proteome</keyword>
<gene>
    <name evidence="3" type="ORF">DFR61_10441</name>
    <name evidence="2" type="ORF">NCTC10597_02722</name>
</gene>
<keyword evidence="1" id="KW-0812">Transmembrane</keyword>
<name>A0A2U3AFF9_9BACL</name>
<accession>A0A2U3AFF9</accession>
<organism evidence="2 4">
    <name type="scientific">Kurthia zopfii</name>
    <dbReference type="NCBI Taxonomy" id="1650"/>
    <lineage>
        <taxon>Bacteria</taxon>
        <taxon>Bacillati</taxon>
        <taxon>Bacillota</taxon>
        <taxon>Bacilli</taxon>
        <taxon>Bacillales</taxon>
        <taxon>Caryophanaceae</taxon>
        <taxon>Kurthia</taxon>
    </lineage>
</organism>
<comment type="caution">
    <text evidence="2">The sequence shown here is derived from an EMBL/GenBank/DDBJ whole genome shotgun (WGS) entry which is preliminary data.</text>
</comment>
<dbReference type="Proteomes" id="UP000294641">
    <property type="component" value="Unassembled WGS sequence"/>
</dbReference>
<keyword evidence="1" id="KW-1133">Transmembrane helix</keyword>